<dbReference type="EMBL" id="JAGIOE010000001">
    <property type="protein sequence ID" value="MBP2372590.1"/>
    <property type="molecule type" value="Genomic_DNA"/>
</dbReference>
<accession>A0ABS4W8R6</accession>
<sequence length="38" mass="4217">MRKFLVLVAVAAGIIGYRKYKESSAEKATWSQGTDKVN</sequence>
<organism evidence="1 2">
    <name type="scientific">Paeniglutamicibacter psychrophenolicus</name>
    <dbReference type="NCBI Taxonomy" id="257454"/>
    <lineage>
        <taxon>Bacteria</taxon>
        <taxon>Bacillati</taxon>
        <taxon>Actinomycetota</taxon>
        <taxon>Actinomycetes</taxon>
        <taxon>Micrococcales</taxon>
        <taxon>Micrococcaceae</taxon>
        <taxon>Paeniglutamicibacter</taxon>
    </lineage>
</organism>
<protein>
    <recommendedName>
        <fullName evidence="3">DUF2648 domain-containing protein</fullName>
    </recommendedName>
</protein>
<comment type="caution">
    <text evidence="1">The sequence shown here is derived from an EMBL/GenBank/DDBJ whole genome shotgun (WGS) entry which is preliminary data.</text>
</comment>
<proteinExistence type="predicted"/>
<reference evidence="1 2" key="1">
    <citation type="submission" date="2021-03" db="EMBL/GenBank/DDBJ databases">
        <title>Sequencing the genomes of 1000 actinobacteria strains.</title>
        <authorList>
            <person name="Klenk H.-P."/>
        </authorList>
    </citation>
    <scope>NUCLEOTIDE SEQUENCE [LARGE SCALE GENOMIC DNA]</scope>
    <source>
        <strain evidence="1 2">DSM 15454</strain>
    </source>
</reference>
<dbReference type="NCBIfam" id="NF038356">
    <property type="entry name" value="actino_DLW39"/>
    <property type="match status" value="1"/>
</dbReference>
<dbReference type="InterPro" id="IPR047990">
    <property type="entry name" value="DLW39-like"/>
</dbReference>
<dbReference type="Proteomes" id="UP000766570">
    <property type="component" value="Unassembled WGS sequence"/>
</dbReference>
<gene>
    <name evidence="1" type="ORF">JOF46_000502</name>
</gene>
<evidence type="ECO:0000313" key="1">
    <source>
        <dbReference type="EMBL" id="MBP2372590.1"/>
    </source>
</evidence>
<keyword evidence="2" id="KW-1185">Reference proteome</keyword>
<evidence type="ECO:0008006" key="3">
    <source>
        <dbReference type="Google" id="ProtNLM"/>
    </source>
</evidence>
<name>A0ABS4W8R6_9MICC</name>
<dbReference type="RefSeq" id="WP_209905891.1">
    <property type="nucleotide sequence ID" value="NZ_BAAAMI010000019.1"/>
</dbReference>
<evidence type="ECO:0000313" key="2">
    <source>
        <dbReference type="Proteomes" id="UP000766570"/>
    </source>
</evidence>